<dbReference type="SUPFAM" id="SSF53756">
    <property type="entry name" value="UDP-Glycosyltransferase/glycogen phosphorylase"/>
    <property type="match status" value="1"/>
</dbReference>
<proteinExistence type="predicted"/>
<protein>
    <submittedName>
        <fullName evidence="1">Glycosyltransferase</fullName>
        <ecNumber evidence="1">2.4.-.-</ecNumber>
    </submittedName>
</protein>
<dbReference type="RefSeq" id="WP_210802636.1">
    <property type="nucleotide sequence ID" value="NZ_JAGQDE010000011.1"/>
</dbReference>
<gene>
    <name evidence="1" type="ORF">KAK06_13465</name>
</gene>
<reference evidence="1" key="1">
    <citation type="submission" date="2021-04" db="EMBL/GenBank/DDBJ databases">
        <title>The genome sequence of Ideonella sp. 4Y11.</title>
        <authorList>
            <person name="Liu Y."/>
        </authorList>
    </citation>
    <scope>NUCLEOTIDE SEQUENCE</scope>
    <source>
        <strain evidence="1">4Y11</strain>
    </source>
</reference>
<evidence type="ECO:0000313" key="2">
    <source>
        <dbReference type="Proteomes" id="UP000678374"/>
    </source>
</evidence>
<dbReference type="GO" id="GO:0016757">
    <property type="term" value="F:glycosyltransferase activity"/>
    <property type="evidence" value="ECO:0007669"/>
    <property type="project" value="UniProtKB-KW"/>
</dbReference>
<keyword evidence="1" id="KW-0808">Transferase</keyword>
<dbReference type="Gene3D" id="3.40.50.2000">
    <property type="entry name" value="Glycogen Phosphorylase B"/>
    <property type="match status" value="1"/>
</dbReference>
<dbReference type="Proteomes" id="UP000678374">
    <property type="component" value="Unassembled WGS sequence"/>
</dbReference>
<name>A0A940YP66_9BURK</name>
<comment type="caution">
    <text evidence="1">The sequence shown here is derived from an EMBL/GenBank/DDBJ whole genome shotgun (WGS) entry which is preliminary data.</text>
</comment>
<keyword evidence="1" id="KW-0328">Glycosyltransferase</keyword>
<accession>A0A940YP66</accession>
<keyword evidence="2" id="KW-1185">Reference proteome</keyword>
<dbReference type="AlphaFoldDB" id="A0A940YP66"/>
<dbReference type="EC" id="2.4.-.-" evidence="1"/>
<evidence type="ECO:0000313" key="1">
    <source>
        <dbReference type="EMBL" id="MBQ0959956.1"/>
    </source>
</evidence>
<dbReference type="EMBL" id="JAGQDE010000011">
    <property type="protein sequence ID" value="MBQ0959956.1"/>
    <property type="molecule type" value="Genomic_DNA"/>
</dbReference>
<sequence>MTPTPAARPAPARPWSLAFLAVGGERTRTVDDGSWRYRIAHLAQALQARGHRVHLGHGLAPLPWRPDLVLLHRPADGFWLRQRLAAWRRAGVPVLADFDDLVFEPALAPESPAVLNRRLPEAEMARRYRAHRAVLAQVDGFTVATQALAEELHTVLAHDGLARPVACIPNAVPPAWCGLPATPWPTDPAGPAIGYFSGTHSHDRDLAEAAPGLAQALRGQPAWRLQLVGRGDFQVDLAPARLRRLPRLPFDNGYTDALRQVALALLPLQPTRFNRCKSALKLIEAGWWNVPVLASPLPDAGRFAGPGLVTVERPQDWADAVQALMADPARLAAASHGLRQRVLAQADGERIAADWRRFVVSALGVGR</sequence>
<organism evidence="1 2">
    <name type="scientific">Ideonella aquatica</name>
    <dbReference type="NCBI Taxonomy" id="2824119"/>
    <lineage>
        <taxon>Bacteria</taxon>
        <taxon>Pseudomonadati</taxon>
        <taxon>Pseudomonadota</taxon>
        <taxon>Betaproteobacteria</taxon>
        <taxon>Burkholderiales</taxon>
        <taxon>Sphaerotilaceae</taxon>
        <taxon>Ideonella</taxon>
    </lineage>
</organism>